<dbReference type="EMBL" id="NEVH01002717">
    <property type="protein sequence ID" value="PNF41386.1"/>
    <property type="molecule type" value="Genomic_DNA"/>
</dbReference>
<dbReference type="Proteomes" id="UP000235965">
    <property type="component" value="Unassembled WGS sequence"/>
</dbReference>
<sequence length="54" mass="6082">MGPRAALHIMEKIKISCPCWESTPIPHPPSLYAPRYYITGGSEIYDTVIPQNTH</sequence>
<dbReference type="InParanoid" id="A0A2J7RKM0"/>
<dbReference type="AlphaFoldDB" id="A0A2J7RKM0"/>
<comment type="caution">
    <text evidence="1">The sequence shown here is derived from an EMBL/GenBank/DDBJ whole genome shotgun (WGS) entry which is preliminary data.</text>
</comment>
<keyword evidence="2" id="KW-1185">Reference proteome</keyword>
<gene>
    <name evidence="1" type="ORF">B7P43_G14412</name>
</gene>
<name>A0A2J7RKM0_9NEOP</name>
<reference evidence="1 2" key="1">
    <citation type="submission" date="2017-12" db="EMBL/GenBank/DDBJ databases">
        <title>Hemimetabolous genomes reveal molecular basis of termite eusociality.</title>
        <authorList>
            <person name="Harrison M.C."/>
            <person name="Jongepier E."/>
            <person name="Robertson H.M."/>
            <person name="Arning N."/>
            <person name="Bitard-Feildel T."/>
            <person name="Chao H."/>
            <person name="Childers C.P."/>
            <person name="Dinh H."/>
            <person name="Doddapaneni H."/>
            <person name="Dugan S."/>
            <person name="Gowin J."/>
            <person name="Greiner C."/>
            <person name="Han Y."/>
            <person name="Hu H."/>
            <person name="Hughes D.S.T."/>
            <person name="Huylmans A.-K."/>
            <person name="Kemena C."/>
            <person name="Kremer L.P.M."/>
            <person name="Lee S.L."/>
            <person name="Lopez-Ezquerra A."/>
            <person name="Mallet L."/>
            <person name="Monroy-Kuhn J.M."/>
            <person name="Moser A."/>
            <person name="Murali S.C."/>
            <person name="Muzny D.M."/>
            <person name="Otani S."/>
            <person name="Piulachs M.-D."/>
            <person name="Poelchau M."/>
            <person name="Qu J."/>
            <person name="Schaub F."/>
            <person name="Wada-Katsumata A."/>
            <person name="Worley K.C."/>
            <person name="Xie Q."/>
            <person name="Ylla G."/>
            <person name="Poulsen M."/>
            <person name="Gibbs R.A."/>
            <person name="Schal C."/>
            <person name="Richards S."/>
            <person name="Belles X."/>
            <person name="Korb J."/>
            <person name="Bornberg-Bauer E."/>
        </authorList>
    </citation>
    <scope>NUCLEOTIDE SEQUENCE [LARGE SCALE GENOMIC DNA]</scope>
    <source>
        <tissue evidence="1">Whole body</tissue>
    </source>
</reference>
<protein>
    <submittedName>
        <fullName evidence="1">Uncharacterized protein</fullName>
    </submittedName>
</protein>
<evidence type="ECO:0000313" key="2">
    <source>
        <dbReference type="Proteomes" id="UP000235965"/>
    </source>
</evidence>
<organism evidence="1 2">
    <name type="scientific">Cryptotermes secundus</name>
    <dbReference type="NCBI Taxonomy" id="105785"/>
    <lineage>
        <taxon>Eukaryota</taxon>
        <taxon>Metazoa</taxon>
        <taxon>Ecdysozoa</taxon>
        <taxon>Arthropoda</taxon>
        <taxon>Hexapoda</taxon>
        <taxon>Insecta</taxon>
        <taxon>Pterygota</taxon>
        <taxon>Neoptera</taxon>
        <taxon>Polyneoptera</taxon>
        <taxon>Dictyoptera</taxon>
        <taxon>Blattodea</taxon>
        <taxon>Blattoidea</taxon>
        <taxon>Termitoidae</taxon>
        <taxon>Kalotermitidae</taxon>
        <taxon>Cryptotermitinae</taxon>
        <taxon>Cryptotermes</taxon>
    </lineage>
</organism>
<evidence type="ECO:0000313" key="1">
    <source>
        <dbReference type="EMBL" id="PNF41386.1"/>
    </source>
</evidence>
<proteinExistence type="predicted"/>
<accession>A0A2J7RKM0</accession>